<dbReference type="Proteomes" id="UP001341281">
    <property type="component" value="Chromosome 01"/>
</dbReference>
<dbReference type="EMBL" id="CP144745">
    <property type="protein sequence ID" value="WVZ50153.1"/>
    <property type="molecule type" value="Genomic_DNA"/>
</dbReference>
<dbReference type="AlphaFoldDB" id="A0AAQ3SCX6"/>
<gene>
    <name evidence="1" type="ORF">U9M48_001437</name>
</gene>
<protein>
    <submittedName>
        <fullName evidence="1">Uncharacterized protein</fullName>
    </submittedName>
</protein>
<keyword evidence="2" id="KW-1185">Reference proteome</keyword>
<evidence type="ECO:0000313" key="2">
    <source>
        <dbReference type="Proteomes" id="UP001341281"/>
    </source>
</evidence>
<reference evidence="1 2" key="1">
    <citation type="submission" date="2024-02" db="EMBL/GenBank/DDBJ databases">
        <title>High-quality chromosome-scale genome assembly of Pensacola bahiagrass (Paspalum notatum Flugge var. saurae).</title>
        <authorList>
            <person name="Vega J.M."/>
            <person name="Podio M."/>
            <person name="Orjuela J."/>
            <person name="Siena L.A."/>
            <person name="Pessino S.C."/>
            <person name="Combes M.C."/>
            <person name="Mariac C."/>
            <person name="Albertini E."/>
            <person name="Pupilli F."/>
            <person name="Ortiz J.P.A."/>
            <person name="Leblanc O."/>
        </authorList>
    </citation>
    <scope>NUCLEOTIDE SEQUENCE [LARGE SCALE GENOMIC DNA]</scope>
    <source>
        <strain evidence="1">R1</strain>
        <tissue evidence="1">Leaf</tissue>
    </source>
</reference>
<proteinExistence type="predicted"/>
<organism evidence="1 2">
    <name type="scientific">Paspalum notatum var. saurae</name>
    <dbReference type="NCBI Taxonomy" id="547442"/>
    <lineage>
        <taxon>Eukaryota</taxon>
        <taxon>Viridiplantae</taxon>
        <taxon>Streptophyta</taxon>
        <taxon>Embryophyta</taxon>
        <taxon>Tracheophyta</taxon>
        <taxon>Spermatophyta</taxon>
        <taxon>Magnoliopsida</taxon>
        <taxon>Liliopsida</taxon>
        <taxon>Poales</taxon>
        <taxon>Poaceae</taxon>
        <taxon>PACMAD clade</taxon>
        <taxon>Panicoideae</taxon>
        <taxon>Andropogonodae</taxon>
        <taxon>Paspaleae</taxon>
        <taxon>Paspalinae</taxon>
        <taxon>Paspalum</taxon>
    </lineage>
</organism>
<evidence type="ECO:0000313" key="1">
    <source>
        <dbReference type="EMBL" id="WVZ50153.1"/>
    </source>
</evidence>
<sequence>MVACGACLRRLLAAVATTVAPAPAAPGFPWLLWLQSVAAAAPGMHAAIAAAALGRRTRLKLQADGSCPSFPFSQICRQPFVTCSRYPAAVPGTATLAGACAPPLLCRAGLDLHLLPARSAVLALICISLPSTISKFFRV</sequence>
<name>A0AAQ3SCX6_PASNO</name>
<accession>A0AAQ3SCX6</accession>